<dbReference type="PANTHER" id="PTHR31988">
    <property type="entry name" value="ESTERASE, PUTATIVE (DUF303)-RELATED"/>
    <property type="match status" value="1"/>
</dbReference>
<dbReference type="GO" id="GO:0016787">
    <property type="term" value="F:hydrolase activity"/>
    <property type="evidence" value="ECO:0007669"/>
    <property type="project" value="UniProtKB-KW"/>
</dbReference>
<name>A0A8H7EPJ8_9FUNG</name>
<dbReference type="OrthoDB" id="42638at2759"/>
<accession>A0A8H7EPJ8</accession>
<dbReference type="Pfam" id="PF03629">
    <property type="entry name" value="SASA"/>
    <property type="match status" value="1"/>
</dbReference>
<dbReference type="InterPro" id="IPR005181">
    <property type="entry name" value="SASA"/>
</dbReference>
<dbReference type="SUPFAM" id="SSF52266">
    <property type="entry name" value="SGNH hydrolase"/>
    <property type="match status" value="1"/>
</dbReference>
<dbReference type="PANTHER" id="PTHR31988:SF19">
    <property type="entry name" value="9-O-ACETYL-N-ACETYLNEURAMINIC ACID DEACETYLASE-RELATED"/>
    <property type="match status" value="1"/>
</dbReference>
<reference evidence="3" key="1">
    <citation type="submission" date="2020-01" db="EMBL/GenBank/DDBJ databases">
        <title>Genome Sequencing of Three Apophysomyces-Like Fungal Strains Confirms a Novel Fungal Genus in the Mucoromycota with divergent Burkholderia-like Endosymbiotic Bacteria.</title>
        <authorList>
            <person name="Stajich J.E."/>
            <person name="Macias A.M."/>
            <person name="Carter-House D."/>
            <person name="Lovett B."/>
            <person name="Kasson L.R."/>
            <person name="Berry K."/>
            <person name="Grigoriev I."/>
            <person name="Chang Y."/>
            <person name="Spatafora J."/>
            <person name="Kasson M.T."/>
        </authorList>
    </citation>
    <scope>NUCLEOTIDE SEQUENCE</scope>
    <source>
        <strain evidence="3">NRRL A-21654</strain>
    </source>
</reference>
<organism evidence="3 4">
    <name type="scientific">Apophysomyces ossiformis</name>
    <dbReference type="NCBI Taxonomy" id="679940"/>
    <lineage>
        <taxon>Eukaryota</taxon>
        <taxon>Fungi</taxon>
        <taxon>Fungi incertae sedis</taxon>
        <taxon>Mucoromycota</taxon>
        <taxon>Mucoromycotina</taxon>
        <taxon>Mucoromycetes</taxon>
        <taxon>Mucorales</taxon>
        <taxon>Mucorineae</taxon>
        <taxon>Mucoraceae</taxon>
        <taxon>Apophysomyces</taxon>
    </lineage>
</organism>
<protein>
    <recommendedName>
        <fullName evidence="2">Sialate O-acetylesterase domain-containing protein</fullName>
    </recommendedName>
</protein>
<keyword evidence="4" id="KW-1185">Reference proteome</keyword>
<dbReference type="Proteomes" id="UP000605846">
    <property type="component" value="Unassembled WGS sequence"/>
</dbReference>
<dbReference type="Gene3D" id="3.40.50.1110">
    <property type="entry name" value="SGNH hydrolase"/>
    <property type="match status" value="1"/>
</dbReference>
<gene>
    <name evidence="3" type="ORF">EC973_001135</name>
</gene>
<evidence type="ECO:0000256" key="1">
    <source>
        <dbReference type="ARBA" id="ARBA00022801"/>
    </source>
</evidence>
<evidence type="ECO:0000313" key="4">
    <source>
        <dbReference type="Proteomes" id="UP000605846"/>
    </source>
</evidence>
<keyword evidence="1" id="KW-0378">Hydrolase</keyword>
<evidence type="ECO:0000259" key="2">
    <source>
        <dbReference type="Pfam" id="PF03629"/>
    </source>
</evidence>
<dbReference type="InterPro" id="IPR052940">
    <property type="entry name" value="Carb_Esterase_6"/>
</dbReference>
<dbReference type="AlphaFoldDB" id="A0A8H7EPJ8"/>
<feature type="domain" description="Sialate O-acetylesterase" evidence="2">
    <location>
        <begin position="52"/>
        <end position="301"/>
    </location>
</feature>
<sequence>MDQIMYTQVSSYQVLQRDFETNTAKVQVDDQIITLPVGGPYTLGNAHHVLVGDVWVMAGQSNMRGHGYYNPQLPPLTTSLVHMFRSSERWDKASDPTHQLWESPRSVHRLLPDPTVRDPAIRDIRGASLGLAFAESYQAQNAAVPVGLIPSAHGGVTLAQWHTDDPLSDDTLYGAMCSRIHAAGGKIAGVLWYQGESDAAAEDDDDDDEEKHAFYAARMQTWINHTRERFGDHVYFVAAQIGRWLANNHSLSWSRLRMEQTKLMSIPKASVISTIDCEMDDHVHLSEKGLRVVGRRMALAATALLHRPPTSSSDHEPYCCLIGKEARRTILKVVFPGFMHWQDVGRAFGFTVVDSTYHESGTIFSARIEADAIYLYVSPETGEALKTKSWRLWYGFGSNPICNLVDNRNMSPLAGEILYISC</sequence>
<comment type="caution">
    <text evidence="3">The sequence shown here is derived from an EMBL/GenBank/DDBJ whole genome shotgun (WGS) entry which is preliminary data.</text>
</comment>
<proteinExistence type="predicted"/>
<dbReference type="EMBL" id="JABAYA010000122">
    <property type="protein sequence ID" value="KAF7724347.1"/>
    <property type="molecule type" value="Genomic_DNA"/>
</dbReference>
<dbReference type="InterPro" id="IPR036514">
    <property type="entry name" value="SGNH_hydro_sf"/>
</dbReference>
<evidence type="ECO:0000313" key="3">
    <source>
        <dbReference type="EMBL" id="KAF7724347.1"/>
    </source>
</evidence>